<keyword evidence="10" id="KW-1185">Reference proteome</keyword>
<evidence type="ECO:0000256" key="4">
    <source>
        <dbReference type="ARBA" id="ARBA00022801"/>
    </source>
</evidence>
<keyword evidence="5 7" id="KW-1133">Transmembrane helix</keyword>
<dbReference type="PANTHER" id="PTHR43731">
    <property type="entry name" value="RHOMBOID PROTEASE"/>
    <property type="match status" value="1"/>
</dbReference>
<dbReference type="GO" id="GO:0006508">
    <property type="term" value="P:proteolysis"/>
    <property type="evidence" value="ECO:0007669"/>
    <property type="project" value="UniProtKB-KW"/>
</dbReference>
<accession>A0A2R8A881</accession>
<evidence type="ECO:0000256" key="2">
    <source>
        <dbReference type="ARBA" id="ARBA00009045"/>
    </source>
</evidence>
<dbReference type="Proteomes" id="UP000244932">
    <property type="component" value="Unassembled WGS sequence"/>
</dbReference>
<dbReference type="Pfam" id="PF01694">
    <property type="entry name" value="Rhomboid"/>
    <property type="match status" value="1"/>
</dbReference>
<feature type="transmembrane region" description="Helical" evidence="7">
    <location>
        <begin position="53"/>
        <end position="73"/>
    </location>
</feature>
<evidence type="ECO:0000259" key="8">
    <source>
        <dbReference type="Pfam" id="PF01694"/>
    </source>
</evidence>
<feature type="transmembrane region" description="Helical" evidence="7">
    <location>
        <begin position="140"/>
        <end position="161"/>
    </location>
</feature>
<feature type="transmembrane region" description="Helical" evidence="7">
    <location>
        <begin position="109"/>
        <end position="128"/>
    </location>
</feature>
<protein>
    <submittedName>
        <fullName evidence="9">Rhomboid protease GluP</fullName>
        <ecNumber evidence="9">3.4.21.105</ecNumber>
    </submittedName>
</protein>
<keyword evidence="9" id="KW-0645">Protease</keyword>
<evidence type="ECO:0000313" key="10">
    <source>
        <dbReference type="Proteomes" id="UP000244932"/>
    </source>
</evidence>
<reference evidence="9 10" key="1">
    <citation type="submission" date="2018-03" db="EMBL/GenBank/DDBJ databases">
        <authorList>
            <person name="Keele B.F."/>
        </authorList>
    </citation>
    <scope>NUCLEOTIDE SEQUENCE [LARGE SCALE GENOMIC DNA]</scope>
    <source>
        <strain evidence="9 10">CeCT 8812</strain>
    </source>
</reference>
<feature type="transmembrane region" description="Helical" evidence="7">
    <location>
        <begin position="23"/>
        <end position="41"/>
    </location>
</feature>
<dbReference type="Gene3D" id="1.20.1540.10">
    <property type="entry name" value="Rhomboid-like"/>
    <property type="match status" value="1"/>
</dbReference>
<dbReference type="EMBL" id="OMKW01000001">
    <property type="protein sequence ID" value="SPF28443.1"/>
    <property type="molecule type" value="Genomic_DNA"/>
</dbReference>
<proteinExistence type="inferred from homology"/>
<dbReference type="GO" id="GO:0004252">
    <property type="term" value="F:serine-type endopeptidase activity"/>
    <property type="evidence" value="ECO:0007669"/>
    <property type="project" value="InterPro"/>
</dbReference>
<dbReference type="InterPro" id="IPR050925">
    <property type="entry name" value="Rhomboid_protease_S54"/>
</dbReference>
<keyword evidence="3 7" id="KW-0812">Transmembrane</keyword>
<evidence type="ECO:0000313" key="9">
    <source>
        <dbReference type="EMBL" id="SPF28443.1"/>
    </source>
</evidence>
<keyword evidence="6 7" id="KW-0472">Membrane</keyword>
<dbReference type="GO" id="GO:0016020">
    <property type="term" value="C:membrane"/>
    <property type="evidence" value="ECO:0007669"/>
    <property type="project" value="UniProtKB-SubCell"/>
</dbReference>
<organism evidence="9 10">
    <name type="scientific">Pontivivens insulae</name>
    <dbReference type="NCBI Taxonomy" id="1639689"/>
    <lineage>
        <taxon>Bacteria</taxon>
        <taxon>Pseudomonadati</taxon>
        <taxon>Pseudomonadota</taxon>
        <taxon>Alphaproteobacteria</taxon>
        <taxon>Rhodobacterales</taxon>
        <taxon>Paracoccaceae</taxon>
        <taxon>Pontivivens</taxon>
    </lineage>
</organism>
<feature type="domain" description="Peptidase S54 rhomboid" evidence="8">
    <location>
        <begin position="44"/>
        <end position="186"/>
    </location>
</feature>
<name>A0A2R8A881_9RHOB</name>
<dbReference type="InterPro" id="IPR022764">
    <property type="entry name" value="Peptidase_S54_rhomboid_dom"/>
</dbReference>
<sequence>MIVIEIAASLGDAGVGPVSRNTLMYYGAFWITLLDGMSGLFRGQQWTMFLSHAFLHGGAAHVAMNTVVLLSVGKLVATICGQFRALILFALTAIAGGIGFWLLAPVELVPMVGASGAVFGFLGAWKRWEFNALRATGQSVRGVGLFVLGMIVLNIALAFALQGGLAWQAHLGGGVAGWLIAPYLARRPGRA</sequence>
<evidence type="ECO:0000256" key="1">
    <source>
        <dbReference type="ARBA" id="ARBA00004141"/>
    </source>
</evidence>
<feature type="transmembrane region" description="Helical" evidence="7">
    <location>
        <begin position="167"/>
        <end position="185"/>
    </location>
</feature>
<evidence type="ECO:0000256" key="5">
    <source>
        <dbReference type="ARBA" id="ARBA00022989"/>
    </source>
</evidence>
<dbReference type="EC" id="3.4.21.105" evidence="9"/>
<dbReference type="AlphaFoldDB" id="A0A2R8A881"/>
<evidence type="ECO:0000256" key="3">
    <source>
        <dbReference type="ARBA" id="ARBA00022692"/>
    </source>
</evidence>
<dbReference type="SUPFAM" id="SSF144091">
    <property type="entry name" value="Rhomboid-like"/>
    <property type="match status" value="1"/>
</dbReference>
<evidence type="ECO:0000256" key="6">
    <source>
        <dbReference type="ARBA" id="ARBA00023136"/>
    </source>
</evidence>
<comment type="similarity">
    <text evidence="2">Belongs to the peptidase S54 family.</text>
</comment>
<dbReference type="PANTHER" id="PTHR43731:SF14">
    <property type="entry name" value="PRESENILIN-ASSOCIATED RHOMBOID-LIKE PROTEIN, MITOCHONDRIAL"/>
    <property type="match status" value="1"/>
</dbReference>
<gene>
    <name evidence="9" type="primary">gluP</name>
    <name evidence="9" type="ORF">POI8812_00743</name>
</gene>
<comment type="subcellular location">
    <subcellularLocation>
        <location evidence="1">Membrane</location>
        <topology evidence="1">Multi-pass membrane protein</topology>
    </subcellularLocation>
</comment>
<keyword evidence="4 9" id="KW-0378">Hydrolase</keyword>
<dbReference type="InterPro" id="IPR035952">
    <property type="entry name" value="Rhomboid-like_sf"/>
</dbReference>
<feature type="transmembrane region" description="Helical" evidence="7">
    <location>
        <begin position="85"/>
        <end position="103"/>
    </location>
</feature>
<evidence type="ECO:0000256" key="7">
    <source>
        <dbReference type="SAM" id="Phobius"/>
    </source>
</evidence>
<dbReference type="RefSeq" id="WP_162844874.1">
    <property type="nucleotide sequence ID" value="NZ_OMKW01000001.1"/>
</dbReference>